<name>A0A1F4W074_UNCKA</name>
<reference evidence="1 2" key="1">
    <citation type="journal article" date="2016" name="Nat. Commun.">
        <title>Thousands of microbial genomes shed light on interconnected biogeochemical processes in an aquifer system.</title>
        <authorList>
            <person name="Anantharaman K."/>
            <person name="Brown C.T."/>
            <person name="Hug L.A."/>
            <person name="Sharon I."/>
            <person name="Castelle C.J."/>
            <person name="Probst A.J."/>
            <person name="Thomas B.C."/>
            <person name="Singh A."/>
            <person name="Wilkins M.J."/>
            <person name="Karaoz U."/>
            <person name="Brodie E.L."/>
            <person name="Williams K.H."/>
            <person name="Hubbard S.S."/>
            <person name="Banfield J.F."/>
        </authorList>
    </citation>
    <scope>NUCLEOTIDE SEQUENCE [LARGE SCALE GENOMIC DNA]</scope>
</reference>
<dbReference type="AlphaFoldDB" id="A0A1F4W074"/>
<protein>
    <submittedName>
        <fullName evidence="1">Uncharacterized protein</fullName>
    </submittedName>
</protein>
<evidence type="ECO:0000313" key="2">
    <source>
        <dbReference type="Proteomes" id="UP000176614"/>
    </source>
</evidence>
<dbReference type="EMBL" id="MEVT01000012">
    <property type="protein sequence ID" value="OGC62814.1"/>
    <property type="molecule type" value="Genomic_DNA"/>
</dbReference>
<gene>
    <name evidence="1" type="ORF">A2264_04065</name>
</gene>
<organism evidence="1 2">
    <name type="scientific">candidate division WWE3 bacterium RIFOXYA2_FULL_46_9</name>
    <dbReference type="NCBI Taxonomy" id="1802636"/>
    <lineage>
        <taxon>Bacteria</taxon>
        <taxon>Katanobacteria</taxon>
    </lineage>
</organism>
<comment type="caution">
    <text evidence="1">The sequence shown here is derived from an EMBL/GenBank/DDBJ whole genome shotgun (WGS) entry which is preliminary data.</text>
</comment>
<dbReference type="Proteomes" id="UP000176614">
    <property type="component" value="Unassembled WGS sequence"/>
</dbReference>
<evidence type="ECO:0000313" key="1">
    <source>
        <dbReference type="EMBL" id="OGC62814.1"/>
    </source>
</evidence>
<accession>A0A1F4W074</accession>
<proteinExistence type="predicted"/>
<sequence>MKVEYVIVDSNMKEIHSGITPSLPRFPVREDSLTLIGPGGLKAKFAVIDASLIPPYIIVMETGDPEALRAALLTSSRITI</sequence>